<name>A0ABN9XDZ9_9DINO</name>
<evidence type="ECO:0000313" key="2">
    <source>
        <dbReference type="EMBL" id="CAK0896077.1"/>
    </source>
</evidence>
<accession>A0ABN9XDZ9</accession>
<feature type="region of interest" description="Disordered" evidence="1">
    <location>
        <begin position="1"/>
        <end position="37"/>
    </location>
</feature>
<proteinExistence type="predicted"/>
<feature type="non-terminal residue" evidence="2">
    <location>
        <position position="1"/>
    </location>
</feature>
<keyword evidence="3" id="KW-1185">Reference proteome</keyword>
<evidence type="ECO:0000313" key="3">
    <source>
        <dbReference type="Proteomes" id="UP001189429"/>
    </source>
</evidence>
<reference evidence="2" key="1">
    <citation type="submission" date="2023-10" db="EMBL/GenBank/DDBJ databases">
        <authorList>
            <person name="Chen Y."/>
            <person name="Shah S."/>
            <person name="Dougan E. K."/>
            <person name="Thang M."/>
            <person name="Chan C."/>
        </authorList>
    </citation>
    <scope>NUCLEOTIDE SEQUENCE [LARGE SCALE GENOMIC DNA]</scope>
</reference>
<sequence>GGVREAARRTGEATASLGPREPHRQRTGHREDELPVPLPGAVKMRGVSFDLFHNVGCIFSFLDVFQSLFAFMAVERTPEHCAKRLSAATAAAAEVGPRHQMAASGIGRDEARDGLTSIDLQAALRMELRRWPEAPGGSVAAA</sequence>
<dbReference type="EMBL" id="CAUYUJ010020139">
    <property type="protein sequence ID" value="CAK0896077.1"/>
    <property type="molecule type" value="Genomic_DNA"/>
</dbReference>
<evidence type="ECO:0000256" key="1">
    <source>
        <dbReference type="SAM" id="MobiDB-lite"/>
    </source>
</evidence>
<dbReference type="Proteomes" id="UP001189429">
    <property type="component" value="Unassembled WGS sequence"/>
</dbReference>
<organism evidence="2 3">
    <name type="scientific">Prorocentrum cordatum</name>
    <dbReference type="NCBI Taxonomy" id="2364126"/>
    <lineage>
        <taxon>Eukaryota</taxon>
        <taxon>Sar</taxon>
        <taxon>Alveolata</taxon>
        <taxon>Dinophyceae</taxon>
        <taxon>Prorocentrales</taxon>
        <taxon>Prorocentraceae</taxon>
        <taxon>Prorocentrum</taxon>
    </lineage>
</organism>
<comment type="caution">
    <text evidence="2">The sequence shown here is derived from an EMBL/GenBank/DDBJ whole genome shotgun (WGS) entry which is preliminary data.</text>
</comment>
<feature type="compositionally biased region" description="Basic and acidic residues" evidence="1">
    <location>
        <begin position="1"/>
        <end position="11"/>
    </location>
</feature>
<protein>
    <submittedName>
        <fullName evidence="2">Uncharacterized protein</fullName>
    </submittedName>
</protein>
<gene>
    <name evidence="2" type="ORF">PCOR1329_LOCUS74652</name>
</gene>
<feature type="compositionally biased region" description="Basic and acidic residues" evidence="1">
    <location>
        <begin position="20"/>
        <end position="33"/>
    </location>
</feature>